<accession>A0ABU8E869</accession>
<feature type="compositionally biased region" description="Polar residues" evidence="1">
    <location>
        <begin position="7"/>
        <end position="16"/>
    </location>
</feature>
<name>A0ABU8E869_9ACTN</name>
<gene>
    <name evidence="4" type="ORF">UXQ13_15300</name>
</gene>
<keyword evidence="2" id="KW-1133">Transmembrane helix</keyword>
<comment type="caution">
    <text evidence="4">The sequence shown here is derived from an EMBL/GenBank/DDBJ whole genome shotgun (WGS) entry which is preliminary data.</text>
</comment>
<feature type="compositionally biased region" description="Basic and acidic residues" evidence="1">
    <location>
        <begin position="89"/>
        <end position="157"/>
    </location>
</feature>
<sequence>MADDTRGTTPPATGSSAAPLDPTGTGRHEAAAPQAPGNQSPAPQGYGNGAATPAGYGTQAPIEGYGNQAPGNQAPATAAFGNQAPGNRAPEHDQLADRERLEHERLERERLEHDRREQERLERDRHDHDHDHDHDRADHDRTGAGAVDRDGDGRDDRTGAVIPTTAKEMAAAQRARYGGLHMGSAFFGWMSAVGIAVILLAVLSAAGLAFGLYSTLGTAQDAADQADSGIGLGAAIALLVVLFIAYLAGGYVAGRMARFNGTKQGLGVWIWGVIVTVLAALAGLVLGSQYNVFDQLNLPALPVESGTATTAGLIALGAVLLVTLLGAMLGGKLGSRYHRRVDQAAFEPAEV</sequence>
<feature type="transmembrane region" description="Helical" evidence="2">
    <location>
        <begin position="186"/>
        <end position="210"/>
    </location>
</feature>
<evidence type="ECO:0000256" key="1">
    <source>
        <dbReference type="SAM" id="MobiDB-lite"/>
    </source>
</evidence>
<organism evidence="4 5">
    <name type="scientific">Klenkia terrae</name>
    <dbReference type="NCBI Taxonomy" id="1052259"/>
    <lineage>
        <taxon>Bacteria</taxon>
        <taxon>Bacillati</taxon>
        <taxon>Actinomycetota</taxon>
        <taxon>Actinomycetes</taxon>
        <taxon>Geodermatophilales</taxon>
        <taxon>Geodermatophilaceae</taxon>
        <taxon>Klenkia</taxon>
    </lineage>
</organism>
<feature type="transmembrane region" description="Helical" evidence="2">
    <location>
        <begin position="310"/>
        <end position="330"/>
    </location>
</feature>
<feature type="region of interest" description="Disordered" evidence="1">
    <location>
        <begin position="1"/>
        <end position="157"/>
    </location>
</feature>
<protein>
    <recommendedName>
        <fullName evidence="3">Major facilitator superfamily (MFS) profile domain-containing protein</fullName>
    </recommendedName>
</protein>
<dbReference type="EMBL" id="JBAPLV010000016">
    <property type="protein sequence ID" value="MEI4279836.1"/>
    <property type="molecule type" value="Genomic_DNA"/>
</dbReference>
<dbReference type="Proteomes" id="UP001373496">
    <property type="component" value="Unassembled WGS sequence"/>
</dbReference>
<keyword evidence="2" id="KW-0812">Transmembrane</keyword>
<evidence type="ECO:0000313" key="5">
    <source>
        <dbReference type="Proteomes" id="UP001373496"/>
    </source>
</evidence>
<keyword evidence="2" id="KW-0472">Membrane</keyword>
<reference evidence="4 5" key="1">
    <citation type="submission" date="2024-03" db="EMBL/GenBank/DDBJ databases">
        <title>Draft genome sequence of Klenkia terrae.</title>
        <authorList>
            <person name="Duangmal K."/>
            <person name="Chantavorakit T."/>
        </authorList>
    </citation>
    <scope>NUCLEOTIDE SEQUENCE [LARGE SCALE GENOMIC DNA]</scope>
    <source>
        <strain evidence="4 5">JCM 17786</strain>
    </source>
</reference>
<dbReference type="RefSeq" id="WP_225233957.1">
    <property type="nucleotide sequence ID" value="NZ_JBAPLV010000016.1"/>
</dbReference>
<keyword evidence="5" id="KW-1185">Reference proteome</keyword>
<feature type="domain" description="Major facilitator superfamily (MFS) profile" evidence="3">
    <location>
        <begin position="275"/>
        <end position="351"/>
    </location>
</feature>
<dbReference type="PROSITE" id="PS50850">
    <property type="entry name" value="MFS"/>
    <property type="match status" value="1"/>
</dbReference>
<evidence type="ECO:0000259" key="3">
    <source>
        <dbReference type="PROSITE" id="PS50850"/>
    </source>
</evidence>
<proteinExistence type="predicted"/>
<feature type="transmembrane region" description="Helical" evidence="2">
    <location>
        <begin position="266"/>
        <end position="290"/>
    </location>
</feature>
<feature type="transmembrane region" description="Helical" evidence="2">
    <location>
        <begin position="230"/>
        <end position="254"/>
    </location>
</feature>
<evidence type="ECO:0000256" key="2">
    <source>
        <dbReference type="SAM" id="Phobius"/>
    </source>
</evidence>
<dbReference type="InterPro" id="IPR020846">
    <property type="entry name" value="MFS_dom"/>
</dbReference>
<evidence type="ECO:0000313" key="4">
    <source>
        <dbReference type="EMBL" id="MEI4279836.1"/>
    </source>
</evidence>